<dbReference type="SUPFAM" id="SSF103642">
    <property type="entry name" value="Sec-C motif"/>
    <property type="match status" value="1"/>
</dbReference>
<dbReference type="InterPro" id="IPR032710">
    <property type="entry name" value="NTF2-like_dom_sf"/>
</dbReference>
<name>A0A7S0AHI5_9STRA</name>
<accession>A0A7S0AHI5</accession>
<dbReference type="AlphaFoldDB" id="A0A7S0AHI5"/>
<evidence type="ECO:0000256" key="1">
    <source>
        <dbReference type="SAM" id="SignalP"/>
    </source>
</evidence>
<dbReference type="PANTHER" id="PTHR33747:SF1">
    <property type="entry name" value="ADENYLATE CYCLASE-ASSOCIATED CAP C-TERMINAL DOMAIN-CONTAINING PROTEIN"/>
    <property type="match status" value="1"/>
</dbReference>
<dbReference type="Gene3D" id="3.10.450.50">
    <property type="match status" value="1"/>
</dbReference>
<dbReference type="InterPro" id="IPR048469">
    <property type="entry name" value="YchJ-like_M"/>
</dbReference>
<sequence>MLHLLILACFVCRLPLASSFAAKKASKGRQAASTRKGFGAPPPTFEQVASGLKNRLPEAASSEACPCGSGQKYGDCCQPFHLGSKWPQSPREVLQTRYSAFAYRLPAYIIDTTHPECRDWRPNKVDWIKDLDRQGMFDSYEFVSLEPGEEEAGSDDNEGYITFKVQLKAKGTGAGGESIEGQEMILSERSKFLNDGEPLCWRYASGEVKSDVSGLDDVVLNR</sequence>
<evidence type="ECO:0000259" key="2">
    <source>
        <dbReference type="Pfam" id="PF17775"/>
    </source>
</evidence>
<reference evidence="3" key="1">
    <citation type="submission" date="2021-01" db="EMBL/GenBank/DDBJ databases">
        <authorList>
            <person name="Corre E."/>
            <person name="Pelletier E."/>
            <person name="Niang G."/>
            <person name="Scheremetjew M."/>
            <person name="Finn R."/>
            <person name="Kale V."/>
            <person name="Holt S."/>
            <person name="Cochrane G."/>
            <person name="Meng A."/>
            <person name="Brown T."/>
            <person name="Cohen L."/>
        </authorList>
    </citation>
    <scope>NUCLEOTIDE SEQUENCE</scope>
    <source>
        <strain evidence="3">CCMP3303</strain>
    </source>
</reference>
<organism evidence="3">
    <name type="scientific">Minutocellus polymorphus</name>
    <dbReference type="NCBI Taxonomy" id="265543"/>
    <lineage>
        <taxon>Eukaryota</taxon>
        <taxon>Sar</taxon>
        <taxon>Stramenopiles</taxon>
        <taxon>Ochrophyta</taxon>
        <taxon>Bacillariophyta</taxon>
        <taxon>Mediophyceae</taxon>
        <taxon>Cymatosirophycidae</taxon>
        <taxon>Cymatosirales</taxon>
        <taxon>Cymatosiraceae</taxon>
        <taxon>Minutocellus</taxon>
    </lineage>
</organism>
<dbReference type="Pfam" id="PF02810">
    <property type="entry name" value="SEC-C"/>
    <property type="match status" value="1"/>
</dbReference>
<dbReference type="Pfam" id="PF17775">
    <property type="entry name" value="YchJ_M-like"/>
    <property type="match status" value="1"/>
</dbReference>
<gene>
    <name evidence="3" type="ORF">MPOL1434_LOCUS2077</name>
</gene>
<dbReference type="PANTHER" id="PTHR33747">
    <property type="entry name" value="UPF0225 PROTEIN SCO1677"/>
    <property type="match status" value="1"/>
</dbReference>
<dbReference type="SUPFAM" id="SSF54427">
    <property type="entry name" value="NTF2-like"/>
    <property type="match status" value="1"/>
</dbReference>
<evidence type="ECO:0000313" key="3">
    <source>
        <dbReference type="EMBL" id="CAD8362733.1"/>
    </source>
</evidence>
<feature type="domain" description="YchJ-like middle NTF2-like" evidence="2">
    <location>
        <begin position="90"/>
        <end position="206"/>
    </location>
</feature>
<proteinExistence type="predicted"/>
<feature type="chain" id="PRO_5031102670" description="YchJ-like middle NTF2-like domain-containing protein" evidence="1">
    <location>
        <begin position="20"/>
        <end position="222"/>
    </location>
</feature>
<protein>
    <recommendedName>
        <fullName evidence="2">YchJ-like middle NTF2-like domain-containing protein</fullName>
    </recommendedName>
</protein>
<dbReference type="InterPro" id="IPR004027">
    <property type="entry name" value="SEC_C_motif"/>
</dbReference>
<keyword evidence="1" id="KW-0732">Signal</keyword>
<dbReference type="EMBL" id="HBEJ01003553">
    <property type="protein sequence ID" value="CAD8362733.1"/>
    <property type="molecule type" value="Transcribed_RNA"/>
</dbReference>
<feature type="signal peptide" evidence="1">
    <location>
        <begin position="1"/>
        <end position="19"/>
    </location>
</feature>